<dbReference type="InterPro" id="IPR015421">
    <property type="entry name" value="PyrdxlP-dep_Trfase_major"/>
</dbReference>
<dbReference type="SUPFAM" id="SSF53383">
    <property type="entry name" value="PLP-dependent transferases"/>
    <property type="match status" value="1"/>
</dbReference>
<gene>
    <name evidence="9" type="ORF">SAMN04488025_10271</name>
</gene>
<dbReference type="GO" id="GO:0031071">
    <property type="term" value="F:cysteine desulfurase activity"/>
    <property type="evidence" value="ECO:0007669"/>
    <property type="project" value="UniProtKB-ARBA"/>
</dbReference>
<dbReference type="Gene3D" id="3.40.640.10">
    <property type="entry name" value="Type I PLP-dependent aspartate aminotransferase-like (Major domain)"/>
    <property type="match status" value="1"/>
</dbReference>
<evidence type="ECO:0000256" key="5">
    <source>
        <dbReference type="ARBA" id="ARBA00023004"/>
    </source>
</evidence>
<proteinExistence type="inferred from homology"/>
<keyword evidence="5" id="KW-0408">Iron</keyword>
<dbReference type="Proteomes" id="UP000198661">
    <property type="component" value="Unassembled WGS sequence"/>
</dbReference>
<sequence length="384" mass="41995">MAYLDNSATTRTDPEVIRVMVDVMEKVYGNPSSLHGIGVKAHRLVEEAREAVARTLGVRPREILFTSGGTESNNLAIKGVAEQFKSRGRHLITTEVEHPSVYQAFRQLEDRGWRVTYLPVDRLGRVSVKDVERALTDETVLVSVMHVNNEVGTIQPVEEIGRILKSRPKVIFHVDAVQAFGKVELNPARWGVDLLSLSGHKFHGPKGVGVLYVREGLRLAPLLAGGGQEGGLRSGTENVPGIAGLAKAAVLAHQRREKALKWQRWKNELIREVTSRLDDVVVNGDTSAGGGAPHILSLAFPGLKSEVIVHALERENVFVSSKSACSSKKETPSRVLTAMGLDDRTAIGAIRISMSHETEESDIEQCARALIRVIPELQRVMKGG</sequence>
<dbReference type="AlphaFoldDB" id="A0A1I2KKK0"/>
<dbReference type="PROSITE" id="PS00595">
    <property type="entry name" value="AA_TRANSFER_CLASS_5"/>
    <property type="match status" value="1"/>
</dbReference>
<evidence type="ECO:0000313" key="9">
    <source>
        <dbReference type="EMBL" id="SFF66829.1"/>
    </source>
</evidence>
<comment type="cofactor">
    <cofactor evidence="1 7">
        <name>pyridoxal 5'-phosphate</name>
        <dbReference type="ChEBI" id="CHEBI:597326"/>
    </cofactor>
</comment>
<dbReference type="EMBL" id="FOOK01000002">
    <property type="protein sequence ID" value="SFF66829.1"/>
    <property type="molecule type" value="Genomic_DNA"/>
</dbReference>
<dbReference type="InterPro" id="IPR015422">
    <property type="entry name" value="PyrdxlP-dep_Trfase_small"/>
</dbReference>
<evidence type="ECO:0000256" key="1">
    <source>
        <dbReference type="ARBA" id="ARBA00001933"/>
    </source>
</evidence>
<dbReference type="Pfam" id="PF00266">
    <property type="entry name" value="Aminotran_5"/>
    <property type="match status" value="1"/>
</dbReference>
<evidence type="ECO:0000259" key="8">
    <source>
        <dbReference type="Pfam" id="PF00266"/>
    </source>
</evidence>
<dbReference type="PANTHER" id="PTHR11601">
    <property type="entry name" value="CYSTEINE DESULFURYLASE FAMILY MEMBER"/>
    <property type="match status" value="1"/>
</dbReference>
<dbReference type="PIRSF" id="PIRSF005572">
    <property type="entry name" value="NifS"/>
    <property type="match status" value="1"/>
</dbReference>
<dbReference type="InterPro" id="IPR000192">
    <property type="entry name" value="Aminotrans_V_dom"/>
</dbReference>
<name>A0A1I2KKK0_9BACL</name>
<evidence type="ECO:0000256" key="2">
    <source>
        <dbReference type="ARBA" id="ARBA00006490"/>
    </source>
</evidence>
<keyword evidence="10" id="KW-1185">Reference proteome</keyword>
<dbReference type="RefSeq" id="WP_092035643.1">
    <property type="nucleotide sequence ID" value="NZ_FOOK01000002.1"/>
</dbReference>
<dbReference type="FunFam" id="3.40.640.10:FF:000084">
    <property type="entry name" value="IscS-like cysteine desulfurase"/>
    <property type="match status" value="1"/>
</dbReference>
<evidence type="ECO:0000313" key="10">
    <source>
        <dbReference type="Proteomes" id="UP000198661"/>
    </source>
</evidence>
<comment type="similarity">
    <text evidence="2">Belongs to the class-V pyridoxal-phosphate-dependent aminotransferase family. NifS/IscS subfamily.</text>
</comment>
<evidence type="ECO:0000256" key="6">
    <source>
        <dbReference type="ARBA" id="ARBA00023014"/>
    </source>
</evidence>
<reference evidence="9 10" key="1">
    <citation type="submission" date="2016-10" db="EMBL/GenBank/DDBJ databases">
        <authorList>
            <person name="de Groot N.N."/>
        </authorList>
    </citation>
    <scope>NUCLEOTIDE SEQUENCE [LARGE SCALE GENOMIC DNA]</scope>
    <source>
        <strain evidence="9 10">DSM 44945</strain>
    </source>
</reference>
<accession>A0A1I2KKK0</accession>
<keyword evidence="4" id="KW-0663">Pyridoxal phosphate</keyword>
<evidence type="ECO:0000256" key="3">
    <source>
        <dbReference type="ARBA" id="ARBA00022723"/>
    </source>
</evidence>
<feature type="domain" description="Aminotransferase class V" evidence="8">
    <location>
        <begin position="3"/>
        <end position="365"/>
    </location>
</feature>
<keyword evidence="6" id="KW-0411">Iron-sulfur</keyword>
<dbReference type="NCBIfam" id="NF002806">
    <property type="entry name" value="PRK02948.1"/>
    <property type="match status" value="1"/>
</dbReference>
<dbReference type="OrthoDB" id="9808002at2"/>
<dbReference type="Gene3D" id="3.90.1150.10">
    <property type="entry name" value="Aspartate Aminotransferase, domain 1"/>
    <property type="match status" value="1"/>
</dbReference>
<organism evidence="9 10">
    <name type="scientific">Planifilum fulgidum</name>
    <dbReference type="NCBI Taxonomy" id="201973"/>
    <lineage>
        <taxon>Bacteria</taxon>
        <taxon>Bacillati</taxon>
        <taxon>Bacillota</taxon>
        <taxon>Bacilli</taxon>
        <taxon>Bacillales</taxon>
        <taxon>Thermoactinomycetaceae</taxon>
        <taxon>Planifilum</taxon>
    </lineage>
</organism>
<dbReference type="PANTHER" id="PTHR11601:SF50">
    <property type="entry name" value="CYSTEINE DESULFURASE ISCS 2-RELATED"/>
    <property type="match status" value="1"/>
</dbReference>
<keyword evidence="3" id="KW-0479">Metal-binding</keyword>
<dbReference type="STRING" id="201973.SAMN04488025_10271"/>
<dbReference type="InterPro" id="IPR020578">
    <property type="entry name" value="Aminotrans_V_PyrdxlP_BS"/>
</dbReference>
<protein>
    <submittedName>
        <fullName evidence="9">Cysteine desulfurase</fullName>
    </submittedName>
</protein>
<dbReference type="GO" id="GO:0051536">
    <property type="term" value="F:iron-sulfur cluster binding"/>
    <property type="evidence" value="ECO:0007669"/>
    <property type="project" value="UniProtKB-KW"/>
</dbReference>
<dbReference type="InterPro" id="IPR015424">
    <property type="entry name" value="PyrdxlP-dep_Trfase"/>
</dbReference>
<evidence type="ECO:0000256" key="7">
    <source>
        <dbReference type="RuleBase" id="RU004504"/>
    </source>
</evidence>
<dbReference type="GO" id="GO:0046872">
    <property type="term" value="F:metal ion binding"/>
    <property type="evidence" value="ECO:0007669"/>
    <property type="project" value="UniProtKB-KW"/>
</dbReference>
<dbReference type="InterPro" id="IPR016454">
    <property type="entry name" value="Cysteine_dSase"/>
</dbReference>
<dbReference type="Gene3D" id="1.10.260.50">
    <property type="match status" value="1"/>
</dbReference>
<evidence type="ECO:0000256" key="4">
    <source>
        <dbReference type="ARBA" id="ARBA00022898"/>
    </source>
</evidence>